<protein>
    <submittedName>
        <fullName evidence="2">Uncharacterized protein</fullName>
    </submittedName>
</protein>
<accession>A0A8H7XQ83</accession>
<evidence type="ECO:0000256" key="1">
    <source>
        <dbReference type="SAM" id="MobiDB-lite"/>
    </source>
</evidence>
<comment type="caution">
    <text evidence="2">The sequence shown here is derived from an EMBL/GenBank/DDBJ whole genome shotgun (WGS) entry which is preliminary data.</text>
</comment>
<reference evidence="2" key="1">
    <citation type="submission" date="2021-02" db="EMBL/GenBank/DDBJ databases">
        <title>Psilocybe cubensis genome.</title>
        <authorList>
            <person name="Mckernan K.J."/>
            <person name="Crawford S."/>
            <person name="Trippe A."/>
            <person name="Kane L.T."/>
            <person name="Mclaughlin S."/>
        </authorList>
    </citation>
    <scope>NUCLEOTIDE SEQUENCE [LARGE SCALE GENOMIC DNA]</scope>
    <source>
        <strain evidence="2">MGC-MH-2018</strain>
    </source>
</reference>
<proteinExistence type="predicted"/>
<gene>
    <name evidence="2" type="ORF">JR316_009375</name>
</gene>
<sequence length="106" mass="11857">MFKLRLVSHPAFFTFNTSPNLPPSPTYAQPSQRNEDTTRTTPDATTRCVHRSCKHDKGRVRVVRGGQQDDTTAVSARLQVRSHHRHLCSASSETTPPPSARLFSKT</sequence>
<organism evidence="2">
    <name type="scientific">Psilocybe cubensis</name>
    <name type="common">Psychedelic mushroom</name>
    <name type="synonym">Stropharia cubensis</name>
    <dbReference type="NCBI Taxonomy" id="181762"/>
    <lineage>
        <taxon>Eukaryota</taxon>
        <taxon>Fungi</taxon>
        <taxon>Dikarya</taxon>
        <taxon>Basidiomycota</taxon>
        <taxon>Agaricomycotina</taxon>
        <taxon>Agaricomycetes</taxon>
        <taxon>Agaricomycetidae</taxon>
        <taxon>Agaricales</taxon>
        <taxon>Agaricineae</taxon>
        <taxon>Strophariaceae</taxon>
        <taxon>Psilocybe</taxon>
    </lineage>
</organism>
<feature type="region of interest" description="Disordered" evidence="1">
    <location>
        <begin position="15"/>
        <end position="52"/>
    </location>
</feature>
<dbReference type="EMBL" id="JAFIQS010000009">
    <property type="protein sequence ID" value="KAG5165790.1"/>
    <property type="molecule type" value="Genomic_DNA"/>
</dbReference>
<evidence type="ECO:0000313" key="2">
    <source>
        <dbReference type="EMBL" id="KAG5165790.1"/>
    </source>
</evidence>
<feature type="region of interest" description="Disordered" evidence="1">
    <location>
        <begin position="82"/>
        <end position="106"/>
    </location>
</feature>
<dbReference type="AlphaFoldDB" id="A0A8H7XQ83"/>
<name>A0A8H7XQ83_PSICU</name>